<dbReference type="EMBL" id="MU864486">
    <property type="protein sequence ID" value="KAK4184485.1"/>
    <property type="molecule type" value="Genomic_DNA"/>
</dbReference>
<dbReference type="InterPro" id="IPR011990">
    <property type="entry name" value="TPR-like_helical_dom_sf"/>
</dbReference>
<dbReference type="Gene3D" id="3.40.50.300">
    <property type="entry name" value="P-loop containing nucleotide triphosphate hydrolases"/>
    <property type="match status" value="1"/>
</dbReference>
<reference evidence="3" key="1">
    <citation type="journal article" date="2023" name="Mol. Phylogenet. Evol.">
        <title>Genome-scale phylogeny and comparative genomics of the fungal order Sordariales.</title>
        <authorList>
            <person name="Hensen N."/>
            <person name="Bonometti L."/>
            <person name="Westerberg I."/>
            <person name="Brannstrom I.O."/>
            <person name="Guillou S."/>
            <person name="Cros-Aarteil S."/>
            <person name="Calhoun S."/>
            <person name="Haridas S."/>
            <person name="Kuo A."/>
            <person name="Mondo S."/>
            <person name="Pangilinan J."/>
            <person name="Riley R."/>
            <person name="LaButti K."/>
            <person name="Andreopoulos B."/>
            <person name="Lipzen A."/>
            <person name="Chen C."/>
            <person name="Yan M."/>
            <person name="Daum C."/>
            <person name="Ng V."/>
            <person name="Clum A."/>
            <person name="Steindorff A."/>
            <person name="Ohm R.A."/>
            <person name="Martin F."/>
            <person name="Silar P."/>
            <person name="Natvig D.O."/>
            <person name="Lalanne C."/>
            <person name="Gautier V."/>
            <person name="Ament-Velasquez S.L."/>
            <person name="Kruys A."/>
            <person name="Hutchinson M.I."/>
            <person name="Powell A.J."/>
            <person name="Barry K."/>
            <person name="Miller A.N."/>
            <person name="Grigoriev I.V."/>
            <person name="Debuchy R."/>
            <person name="Gladieux P."/>
            <person name="Hiltunen Thoren M."/>
            <person name="Johannesson H."/>
        </authorList>
    </citation>
    <scope>NUCLEOTIDE SEQUENCE</scope>
    <source>
        <strain evidence="3">PSN309</strain>
    </source>
</reference>
<comment type="caution">
    <text evidence="3">The sequence shown here is derived from an EMBL/GenBank/DDBJ whole genome shotgun (WGS) entry which is preliminary data.</text>
</comment>
<dbReference type="InterPro" id="IPR027417">
    <property type="entry name" value="P-loop_NTPase"/>
</dbReference>
<dbReference type="SUPFAM" id="SSF48452">
    <property type="entry name" value="TPR-like"/>
    <property type="match status" value="1"/>
</dbReference>
<evidence type="ECO:0000313" key="3">
    <source>
        <dbReference type="EMBL" id="KAK4184485.1"/>
    </source>
</evidence>
<accession>A0AAN6WM65</accession>
<evidence type="ECO:0000313" key="4">
    <source>
        <dbReference type="Proteomes" id="UP001302126"/>
    </source>
</evidence>
<evidence type="ECO:0000259" key="2">
    <source>
        <dbReference type="Pfam" id="PF25000"/>
    </source>
</evidence>
<feature type="domain" description="DUF7779" evidence="2">
    <location>
        <begin position="158"/>
        <end position="202"/>
    </location>
</feature>
<reference evidence="3" key="2">
    <citation type="submission" date="2023-05" db="EMBL/GenBank/DDBJ databases">
        <authorList>
            <consortium name="Lawrence Berkeley National Laboratory"/>
            <person name="Steindorff A."/>
            <person name="Hensen N."/>
            <person name="Bonometti L."/>
            <person name="Westerberg I."/>
            <person name="Brannstrom I.O."/>
            <person name="Guillou S."/>
            <person name="Cros-Aarteil S."/>
            <person name="Calhoun S."/>
            <person name="Haridas S."/>
            <person name="Kuo A."/>
            <person name="Mondo S."/>
            <person name="Pangilinan J."/>
            <person name="Riley R."/>
            <person name="Labutti K."/>
            <person name="Andreopoulos B."/>
            <person name="Lipzen A."/>
            <person name="Chen C."/>
            <person name="Yanf M."/>
            <person name="Daum C."/>
            <person name="Ng V."/>
            <person name="Clum A."/>
            <person name="Ohm R."/>
            <person name="Martin F."/>
            <person name="Silar P."/>
            <person name="Natvig D."/>
            <person name="Lalanne C."/>
            <person name="Gautier V."/>
            <person name="Ament-Velasquez S.L."/>
            <person name="Kruys A."/>
            <person name="Hutchinson M.I."/>
            <person name="Powell A.J."/>
            <person name="Barry K."/>
            <person name="Miller A.N."/>
            <person name="Grigoriev I.V."/>
            <person name="Debuchy R."/>
            <person name="Gladieux P."/>
            <person name="Thoren M.H."/>
            <person name="Johannesson H."/>
        </authorList>
    </citation>
    <scope>NUCLEOTIDE SEQUENCE</scope>
    <source>
        <strain evidence="3">PSN309</strain>
    </source>
</reference>
<dbReference type="SUPFAM" id="SSF52540">
    <property type="entry name" value="P-loop containing nucleoside triphosphate hydrolases"/>
    <property type="match status" value="1"/>
</dbReference>
<organism evidence="3 4">
    <name type="scientific">Podospora australis</name>
    <dbReference type="NCBI Taxonomy" id="1536484"/>
    <lineage>
        <taxon>Eukaryota</taxon>
        <taxon>Fungi</taxon>
        <taxon>Dikarya</taxon>
        <taxon>Ascomycota</taxon>
        <taxon>Pezizomycotina</taxon>
        <taxon>Sordariomycetes</taxon>
        <taxon>Sordariomycetidae</taxon>
        <taxon>Sordariales</taxon>
        <taxon>Podosporaceae</taxon>
        <taxon>Podospora</taxon>
    </lineage>
</organism>
<dbReference type="Gene3D" id="1.25.40.10">
    <property type="entry name" value="Tetratricopeptide repeat domain"/>
    <property type="match status" value="1"/>
</dbReference>
<name>A0AAN6WM65_9PEZI</name>
<evidence type="ECO:0000256" key="1">
    <source>
        <dbReference type="SAM" id="Coils"/>
    </source>
</evidence>
<feature type="coiled-coil region" evidence="1">
    <location>
        <begin position="282"/>
        <end position="309"/>
    </location>
</feature>
<dbReference type="AlphaFoldDB" id="A0AAN6WM65"/>
<proteinExistence type="predicted"/>
<dbReference type="Proteomes" id="UP001302126">
    <property type="component" value="Unassembled WGS sequence"/>
</dbReference>
<keyword evidence="1" id="KW-0175">Coiled coil</keyword>
<gene>
    <name evidence="3" type="ORF">QBC35DRAFT_540068</name>
</gene>
<keyword evidence="4" id="KW-1185">Reference proteome</keyword>
<dbReference type="Pfam" id="PF25000">
    <property type="entry name" value="DUF7779"/>
    <property type="match status" value="1"/>
</dbReference>
<protein>
    <recommendedName>
        <fullName evidence="2">DUF7779 domain-containing protein</fullName>
    </recommendedName>
</protein>
<sequence length="376" mass="42437">MSPERVYQSTWLSDHSNWLIILDNVDSIATVKSLWPPSKHGCILLTTRNPCIISPQLGDHVEQTKAEPLSVTEGAQFIQARLTSVETNLKGLGELSSLLGGLPIGLCHAIDYQNITESTMEELMAQSSMRIISFELPDEHDADSANFNYDLRFTNIFEQSNSCAYNQAIMELKRRSLIEKDSHKGILKIHRLVRWAVFHVLDSTFPKQVHGGSLTVGDDLDWCRRIAPHIQALEADYRQGKQHLDTLTLMGFAALLAQQCCPWYSSICSRVCATWPPVTDDMDELSKAKDTYSEALQIYENINDALEELYAMISSNAGRHLIRLGEYDEAERLLCRALTIQQRQLGNVHYFTTATKVSTALLTCTFCRISSRRHSN</sequence>
<dbReference type="InterPro" id="IPR056681">
    <property type="entry name" value="DUF7779"/>
</dbReference>